<dbReference type="EMBL" id="JAYMYQ010000008">
    <property type="protein sequence ID" value="KAK7314639.1"/>
    <property type="molecule type" value="Genomic_DNA"/>
</dbReference>
<sequence>MLPVFKQTYGTIILIWGSHHSPKRKGRKKEEGEKEEATRGVFDWLLCFPPSLPFSGTLKSFYPSTQVGHPLWPPTPTPTPSTCALSLCNSFTLLHNVFFNTPHAPIFVFCLERSFFFSIWDAQ</sequence>
<protein>
    <submittedName>
        <fullName evidence="1">Uncharacterized protein</fullName>
    </submittedName>
</protein>
<evidence type="ECO:0000313" key="2">
    <source>
        <dbReference type="Proteomes" id="UP001367508"/>
    </source>
</evidence>
<evidence type="ECO:0000313" key="1">
    <source>
        <dbReference type="EMBL" id="KAK7314639.1"/>
    </source>
</evidence>
<dbReference type="AlphaFoldDB" id="A0AAN9KCV0"/>
<accession>A0AAN9KCV0</accession>
<comment type="caution">
    <text evidence="1">The sequence shown here is derived from an EMBL/GenBank/DDBJ whole genome shotgun (WGS) entry which is preliminary data.</text>
</comment>
<name>A0AAN9KCV0_CANGL</name>
<keyword evidence="2" id="KW-1185">Reference proteome</keyword>
<organism evidence="1 2">
    <name type="scientific">Canavalia gladiata</name>
    <name type="common">Sword bean</name>
    <name type="synonym">Dolichos gladiatus</name>
    <dbReference type="NCBI Taxonomy" id="3824"/>
    <lineage>
        <taxon>Eukaryota</taxon>
        <taxon>Viridiplantae</taxon>
        <taxon>Streptophyta</taxon>
        <taxon>Embryophyta</taxon>
        <taxon>Tracheophyta</taxon>
        <taxon>Spermatophyta</taxon>
        <taxon>Magnoliopsida</taxon>
        <taxon>eudicotyledons</taxon>
        <taxon>Gunneridae</taxon>
        <taxon>Pentapetalae</taxon>
        <taxon>rosids</taxon>
        <taxon>fabids</taxon>
        <taxon>Fabales</taxon>
        <taxon>Fabaceae</taxon>
        <taxon>Papilionoideae</taxon>
        <taxon>50 kb inversion clade</taxon>
        <taxon>NPAAA clade</taxon>
        <taxon>indigoferoid/millettioid clade</taxon>
        <taxon>Phaseoleae</taxon>
        <taxon>Canavalia</taxon>
    </lineage>
</organism>
<gene>
    <name evidence="1" type="ORF">VNO77_33166</name>
</gene>
<dbReference type="Proteomes" id="UP001367508">
    <property type="component" value="Unassembled WGS sequence"/>
</dbReference>
<proteinExistence type="predicted"/>
<reference evidence="1 2" key="1">
    <citation type="submission" date="2024-01" db="EMBL/GenBank/DDBJ databases">
        <title>The genomes of 5 underutilized Papilionoideae crops provide insights into root nodulation and disease resistanc.</title>
        <authorList>
            <person name="Jiang F."/>
        </authorList>
    </citation>
    <scope>NUCLEOTIDE SEQUENCE [LARGE SCALE GENOMIC DNA]</scope>
    <source>
        <strain evidence="1">LVBAO_FW01</strain>
        <tissue evidence="1">Leaves</tissue>
    </source>
</reference>